<organism evidence="2 3">
    <name type="scientific">Sulfitobacter profundi</name>
    <dbReference type="NCBI Taxonomy" id="2679961"/>
    <lineage>
        <taxon>Bacteria</taxon>
        <taxon>Pseudomonadati</taxon>
        <taxon>Pseudomonadota</taxon>
        <taxon>Alphaproteobacteria</taxon>
        <taxon>Rhodobacterales</taxon>
        <taxon>Roseobacteraceae</taxon>
        <taxon>Sulfitobacter</taxon>
    </lineage>
</organism>
<accession>A0ABW1Z0I2</accession>
<dbReference type="Proteomes" id="UP001596403">
    <property type="component" value="Unassembled WGS sequence"/>
</dbReference>
<comment type="caution">
    <text evidence="2">The sequence shown here is derived from an EMBL/GenBank/DDBJ whole genome shotgun (WGS) entry which is preliminary data.</text>
</comment>
<dbReference type="EMBL" id="JBHSWA010000001">
    <property type="protein sequence ID" value="MFC6642056.1"/>
    <property type="molecule type" value="Genomic_DNA"/>
</dbReference>
<reference evidence="3" key="1">
    <citation type="journal article" date="2019" name="Int. J. Syst. Evol. Microbiol.">
        <title>The Global Catalogue of Microorganisms (GCM) 10K type strain sequencing project: providing services to taxonomists for standard genome sequencing and annotation.</title>
        <authorList>
            <consortium name="The Broad Institute Genomics Platform"/>
            <consortium name="The Broad Institute Genome Sequencing Center for Infectious Disease"/>
            <person name="Wu L."/>
            <person name="Ma J."/>
        </authorList>
    </citation>
    <scope>NUCLEOTIDE SEQUENCE [LARGE SCALE GENOMIC DNA]</scope>
    <source>
        <strain evidence="3">NBRC 111368</strain>
    </source>
</reference>
<gene>
    <name evidence="2" type="ORF">ACFQAU_10430</name>
</gene>
<sequence>MTNSETPDSHPFEGTTKQSKAPTKADLMEIRSLYAQADAMAEAAEKPDDEDQPHAAAPPPAQSKLPDRQSDAG</sequence>
<evidence type="ECO:0000256" key="1">
    <source>
        <dbReference type="SAM" id="MobiDB-lite"/>
    </source>
</evidence>
<feature type="region of interest" description="Disordered" evidence="1">
    <location>
        <begin position="1"/>
        <end position="73"/>
    </location>
</feature>
<evidence type="ECO:0000313" key="2">
    <source>
        <dbReference type="EMBL" id="MFC6642056.1"/>
    </source>
</evidence>
<name>A0ABW1Z0I2_9RHOB</name>
<keyword evidence="3" id="KW-1185">Reference proteome</keyword>
<dbReference type="RefSeq" id="WP_132444230.1">
    <property type="nucleotide sequence ID" value="NZ_JBHSWA010000001.1"/>
</dbReference>
<evidence type="ECO:0000313" key="3">
    <source>
        <dbReference type="Proteomes" id="UP001596403"/>
    </source>
</evidence>
<protein>
    <submittedName>
        <fullName evidence="2">Uncharacterized protein</fullName>
    </submittedName>
</protein>
<proteinExistence type="predicted"/>